<dbReference type="Proteomes" id="UP000887581">
    <property type="component" value="Unplaced"/>
</dbReference>
<proteinExistence type="predicted"/>
<reference evidence="3" key="1">
    <citation type="submission" date="2022-11" db="UniProtKB">
        <authorList>
            <consortium name="WormBaseParasite"/>
        </authorList>
    </citation>
    <scope>IDENTIFICATION</scope>
</reference>
<keyword evidence="1" id="KW-0472">Membrane</keyword>
<evidence type="ECO:0000256" key="1">
    <source>
        <dbReference type="SAM" id="Phobius"/>
    </source>
</evidence>
<evidence type="ECO:0000313" key="2">
    <source>
        <dbReference type="Proteomes" id="UP000887581"/>
    </source>
</evidence>
<sequence length="87" mass="10072">MNHDDKESAHAAGTQYMRCVGMCVSKTYVFVNVFVHVCAKSVYVSLYTLTYVSALKRPYMRIGIDVFVYIHIQAYVCINAWNVRRRV</sequence>
<keyword evidence="2" id="KW-1185">Reference proteome</keyword>
<protein>
    <submittedName>
        <fullName evidence="3">Transmembrane protein</fullName>
    </submittedName>
</protein>
<accession>A0A915Q841</accession>
<name>A0A915Q841_9BILA</name>
<keyword evidence="1" id="KW-0812">Transmembrane</keyword>
<feature type="transmembrane region" description="Helical" evidence="1">
    <location>
        <begin position="27"/>
        <end position="46"/>
    </location>
</feature>
<keyword evidence="1" id="KW-1133">Transmembrane helix</keyword>
<dbReference type="WBParaSite" id="sdigi.contig942.g10031.t1">
    <property type="protein sequence ID" value="sdigi.contig942.g10031.t1"/>
    <property type="gene ID" value="sdigi.contig942.g10031"/>
</dbReference>
<evidence type="ECO:0000313" key="3">
    <source>
        <dbReference type="WBParaSite" id="sdigi.contig942.g10031.t1"/>
    </source>
</evidence>
<feature type="transmembrane region" description="Helical" evidence="1">
    <location>
        <begin position="66"/>
        <end position="83"/>
    </location>
</feature>
<organism evidence="2 3">
    <name type="scientific">Setaria digitata</name>
    <dbReference type="NCBI Taxonomy" id="48799"/>
    <lineage>
        <taxon>Eukaryota</taxon>
        <taxon>Metazoa</taxon>
        <taxon>Ecdysozoa</taxon>
        <taxon>Nematoda</taxon>
        <taxon>Chromadorea</taxon>
        <taxon>Rhabditida</taxon>
        <taxon>Spirurina</taxon>
        <taxon>Spiruromorpha</taxon>
        <taxon>Filarioidea</taxon>
        <taxon>Setariidae</taxon>
        <taxon>Setaria</taxon>
    </lineage>
</organism>
<dbReference type="AlphaFoldDB" id="A0A915Q841"/>